<sequence>MANSTHFAQLMYITRPLIGLSQLRCASFSCDFTFQILIVIFYTMVFRIHMRWYLDKTSDEHRTNRLAIHAILIHLLYTSGSIQAFITYRVIYIIFYGRTCNPDDDI</sequence>
<feature type="transmembrane region" description="Helical" evidence="1">
    <location>
        <begin position="66"/>
        <end position="86"/>
    </location>
</feature>
<comment type="caution">
    <text evidence="2">The sequence shown here is derived from an EMBL/GenBank/DDBJ whole genome shotgun (WGS) entry which is preliminary data.</text>
</comment>
<dbReference type="Proteomes" id="UP000720189">
    <property type="component" value="Unassembled WGS sequence"/>
</dbReference>
<gene>
    <name evidence="2" type="ORF">BKA55DRAFT_173585</name>
</gene>
<evidence type="ECO:0000256" key="1">
    <source>
        <dbReference type="SAM" id="Phobius"/>
    </source>
</evidence>
<dbReference type="AlphaFoldDB" id="A0A9P9KRP5"/>
<proteinExistence type="predicted"/>
<protein>
    <submittedName>
        <fullName evidence="2">Uncharacterized protein</fullName>
    </submittedName>
</protein>
<evidence type="ECO:0000313" key="2">
    <source>
        <dbReference type="EMBL" id="KAH7267298.1"/>
    </source>
</evidence>
<accession>A0A9P9KRP5</accession>
<evidence type="ECO:0000313" key="3">
    <source>
        <dbReference type="Proteomes" id="UP000720189"/>
    </source>
</evidence>
<keyword evidence="1" id="KW-0472">Membrane</keyword>
<organism evidence="2 3">
    <name type="scientific">Fusarium redolens</name>
    <dbReference type="NCBI Taxonomy" id="48865"/>
    <lineage>
        <taxon>Eukaryota</taxon>
        <taxon>Fungi</taxon>
        <taxon>Dikarya</taxon>
        <taxon>Ascomycota</taxon>
        <taxon>Pezizomycotina</taxon>
        <taxon>Sordariomycetes</taxon>
        <taxon>Hypocreomycetidae</taxon>
        <taxon>Hypocreales</taxon>
        <taxon>Nectriaceae</taxon>
        <taxon>Fusarium</taxon>
        <taxon>Fusarium redolens species complex</taxon>
    </lineage>
</organism>
<reference evidence="2" key="1">
    <citation type="journal article" date="2021" name="Nat. Commun.">
        <title>Genetic determinants of endophytism in the Arabidopsis root mycobiome.</title>
        <authorList>
            <person name="Mesny F."/>
            <person name="Miyauchi S."/>
            <person name="Thiergart T."/>
            <person name="Pickel B."/>
            <person name="Atanasova L."/>
            <person name="Karlsson M."/>
            <person name="Huettel B."/>
            <person name="Barry K.W."/>
            <person name="Haridas S."/>
            <person name="Chen C."/>
            <person name="Bauer D."/>
            <person name="Andreopoulos W."/>
            <person name="Pangilinan J."/>
            <person name="LaButti K."/>
            <person name="Riley R."/>
            <person name="Lipzen A."/>
            <person name="Clum A."/>
            <person name="Drula E."/>
            <person name="Henrissat B."/>
            <person name="Kohler A."/>
            <person name="Grigoriev I.V."/>
            <person name="Martin F.M."/>
            <person name="Hacquard S."/>
        </authorList>
    </citation>
    <scope>NUCLEOTIDE SEQUENCE</scope>
    <source>
        <strain evidence="2">MPI-CAGE-AT-0023</strain>
    </source>
</reference>
<keyword evidence="3" id="KW-1185">Reference proteome</keyword>
<dbReference type="GeneID" id="70214969"/>
<name>A0A9P9KRP5_FUSRE</name>
<keyword evidence="1" id="KW-1133">Transmembrane helix</keyword>
<feature type="transmembrane region" description="Helical" evidence="1">
    <location>
        <begin position="32"/>
        <end position="54"/>
    </location>
</feature>
<dbReference type="RefSeq" id="XP_046055117.1">
    <property type="nucleotide sequence ID" value="XM_046185015.1"/>
</dbReference>
<keyword evidence="1" id="KW-0812">Transmembrane</keyword>
<dbReference type="EMBL" id="JAGMUX010000002">
    <property type="protein sequence ID" value="KAH7267298.1"/>
    <property type="molecule type" value="Genomic_DNA"/>
</dbReference>